<dbReference type="GO" id="GO:0031640">
    <property type="term" value="P:killing of cells of another organism"/>
    <property type="evidence" value="ECO:0007669"/>
    <property type="project" value="UniProtKB-KW"/>
</dbReference>
<dbReference type="KEGG" id="moi:MOVS_09250"/>
<dbReference type="Proteomes" id="UP000255102">
    <property type="component" value="Unassembled WGS sequence"/>
</dbReference>
<dbReference type="InterPro" id="IPR044925">
    <property type="entry name" value="His-Me_finger_sf"/>
</dbReference>
<keyword evidence="10" id="KW-0843">Virulence</keyword>
<dbReference type="InterPro" id="IPR006914">
    <property type="entry name" value="VENN_dom"/>
</dbReference>
<keyword evidence="3" id="KW-0929">Antimicrobial</keyword>
<keyword evidence="17" id="KW-1185">Reference proteome</keyword>
<evidence type="ECO:0000256" key="8">
    <source>
        <dbReference type="ARBA" id="ARBA00022913"/>
    </source>
</evidence>
<dbReference type="InterPro" id="IPR037146">
    <property type="entry name" value="Colicin/pyocin_DNase_dom_sf"/>
</dbReference>
<proteinExistence type="inferred from homology"/>
<keyword evidence="4" id="KW-0800">Toxin</keyword>
<keyword evidence="7 16" id="KW-0378">Hydrolase</keyword>
<evidence type="ECO:0000259" key="14">
    <source>
        <dbReference type="Pfam" id="PF04830"/>
    </source>
</evidence>
<keyword evidence="8" id="KW-1266">Target cell cytoplasm</keyword>
<evidence type="ECO:0000256" key="9">
    <source>
        <dbReference type="ARBA" id="ARBA00023022"/>
    </source>
</evidence>
<gene>
    <name evidence="16" type="primary">pys2</name>
    <name evidence="15" type="ORF">MOVS_09250</name>
    <name evidence="16" type="ORF">NCTC11227_01928</name>
</gene>
<evidence type="ECO:0000256" key="2">
    <source>
        <dbReference type="ARBA" id="ARBA00006811"/>
    </source>
</evidence>
<keyword evidence="6" id="KW-0255">Endonuclease</keyword>
<dbReference type="Gene3D" id="3.90.540.10">
    <property type="entry name" value="Colicin/pyocin, DNase domain"/>
    <property type="match status" value="1"/>
</dbReference>
<comment type="similarity">
    <text evidence="2">Belongs to the colicin/pyosin nuclease family.</text>
</comment>
<reference evidence="15 17" key="1">
    <citation type="submission" date="2015-04" db="EMBL/GenBank/DDBJ databases">
        <authorList>
            <person name="Calcutt M.J."/>
            <person name="Foecking M.F."/>
        </authorList>
    </citation>
    <scope>NUCLEOTIDE SEQUENCE [LARGE SCALE GENOMIC DNA]</scope>
    <source>
        <strain evidence="15 17">199/55</strain>
    </source>
</reference>
<evidence type="ECO:0000313" key="16">
    <source>
        <dbReference type="EMBL" id="STY87901.1"/>
    </source>
</evidence>
<evidence type="ECO:0000256" key="5">
    <source>
        <dbReference type="ARBA" id="ARBA00022722"/>
    </source>
</evidence>
<evidence type="ECO:0000256" key="3">
    <source>
        <dbReference type="ARBA" id="ARBA00022529"/>
    </source>
</evidence>
<dbReference type="EMBL" id="CP011158">
    <property type="protein sequence ID" value="ANB92128.1"/>
    <property type="molecule type" value="Genomic_DNA"/>
</dbReference>
<feature type="domain" description="DUF637" evidence="14">
    <location>
        <begin position="483"/>
        <end position="646"/>
    </location>
</feature>
<evidence type="ECO:0000256" key="11">
    <source>
        <dbReference type="ARBA" id="ARBA00023048"/>
    </source>
</evidence>
<comment type="subcellular location">
    <subcellularLocation>
        <location evidence="1">Target cell</location>
        <location evidence="1">Target cell cytoplasm</location>
    </subcellularLocation>
</comment>
<dbReference type="STRING" id="29433.MOVS_09250"/>
<dbReference type="Pfam" id="PF21431">
    <property type="entry name" value="Col-Pyo_DNase"/>
    <property type="match status" value="1"/>
</dbReference>
<protein>
    <submittedName>
        <fullName evidence="16">Pyocin-S2</fullName>
        <ecNumber evidence="16">3.1.-.-</ecNumber>
    </submittedName>
</protein>
<dbReference type="SUPFAM" id="SSF54060">
    <property type="entry name" value="His-Me finger endonucleases"/>
    <property type="match status" value="1"/>
</dbReference>
<feature type="domain" description="VENN motif-containing" evidence="13">
    <location>
        <begin position="660"/>
        <end position="705"/>
    </location>
</feature>
<organism evidence="16 18">
    <name type="scientific">Moraxella ovis</name>
    <dbReference type="NCBI Taxonomy" id="29433"/>
    <lineage>
        <taxon>Bacteria</taxon>
        <taxon>Pseudomonadati</taxon>
        <taxon>Pseudomonadota</taxon>
        <taxon>Gammaproteobacteria</taxon>
        <taxon>Moraxellales</taxon>
        <taxon>Moraxellaceae</taxon>
        <taxon>Moraxella</taxon>
    </lineage>
</organism>
<dbReference type="RefSeq" id="WP_063514679.1">
    <property type="nucleotide sequence ID" value="NZ_CP011158.1"/>
</dbReference>
<dbReference type="GO" id="GO:0004519">
    <property type="term" value="F:endonuclease activity"/>
    <property type="evidence" value="ECO:0007669"/>
    <property type="project" value="UniProtKB-KW"/>
</dbReference>
<name>A0A378PMK5_9GAMM</name>
<dbReference type="EMBL" id="UGPW01000001">
    <property type="protein sequence ID" value="STY87901.1"/>
    <property type="molecule type" value="Genomic_DNA"/>
</dbReference>
<dbReference type="GO" id="GO:0016787">
    <property type="term" value="F:hydrolase activity"/>
    <property type="evidence" value="ECO:0007669"/>
    <property type="project" value="UniProtKB-KW"/>
</dbReference>
<keyword evidence="5" id="KW-0540">Nuclease</keyword>
<evidence type="ECO:0000259" key="13">
    <source>
        <dbReference type="Pfam" id="PF04829"/>
    </source>
</evidence>
<keyword evidence="9" id="KW-0044">Antibiotic</keyword>
<evidence type="ECO:0000256" key="12">
    <source>
        <dbReference type="SAM" id="MobiDB-lite"/>
    </source>
</evidence>
<reference evidence="16 18" key="2">
    <citation type="submission" date="2018-06" db="EMBL/GenBank/DDBJ databases">
        <authorList>
            <consortium name="Pathogen Informatics"/>
            <person name="Doyle S."/>
        </authorList>
    </citation>
    <scope>NUCLEOTIDE SEQUENCE [LARGE SCALE GENOMIC DNA]</scope>
    <source>
        <strain evidence="16 18">NCTC11227</strain>
    </source>
</reference>
<dbReference type="AlphaFoldDB" id="A0A378PMK5"/>
<evidence type="ECO:0000313" key="18">
    <source>
        <dbReference type="Proteomes" id="UP000255102"/>
    </source>
</evidence>
<dbReference type="Proteomes" id="UP000076765">
    <property type="component" value="Chromosome"/>
</dbReference>
<evidence type="ECO:0000256" key="7">
    <source>
        <dbReference type="ARBA" id="ARBA00022801"/>
    </source>
</evidence>
<evidence type="ECO:0000313" key="15">
    <source>
        <dbReference type="EMBL" id="ANB92128.1"/>
    </source>
</evidence>
<dbReference type="Pfam" id="PF04829">
    <property type="entry name" value="PT-VENN"/>
    <property type="match status" value="1"/>
</dbReference>
<dbReference type="EC" id="3.1.-.-" evidence="16"/>
<evidence type="ECO:0000256" key="10">
    <source>
        <dbReference type="ARBA" id="ARBA00023026"/>
    </source>
</evidence>
<dbReference type="InterPro" id="IPR006915">
    <property type="entry name" value="DUF637_hemagglutn_put"/>
</dbReference>
<evidence type="ECO:0000313" key="17">
    <source>
        <dbReference type="Proteomes" id="UP000076765"/>
    </source>
</evidence>
<accession>A0A378PMK5</accession>
<evidence type="ECO:0000256" key="4">
    <source>
        <dbReference type="ARBA" id="ARBA00022656"/>
    </source>
</evidence>
<dbReference type="GO" id="GO:0042742">
    <property type="term" value="P:defense response to bacterium"/>
    <property type="evidence" value="ECO:0007669"/>
    <property type="project" value="UniProtKB-KW"/>
</dbReference>
<evidence type="ECO:0000256" key="1">
    <source>
        <dbReference type="ARBA" id="ARBA00004219"/>
    </source>
</evidence>
<dbReference type="GO" id="GO:0090729">
    <property type="term" value="F:toxin activity"/>
    <property type="evidence" value="ECO:0007669"/>
    <property type="project" value="UniProtKB-KW"/>
</dbReference>
<feature type="region of interest" description="Disordered" evidence="12">
    <location>
        <begin position="836"/>
        <end position="861"/>
    </location>
</feature>
<dbReference type="Pfam" id="PF04830">
    <property type="entry name" value="DUF637"/>
    <property type="match status" value="1"/>
</dbReference>
<evidence type="ECO:0000256" key="6">
    <source>
        <dbReference type="ARBA" id="ARBA00022759"/>
    </source>
</evidence>
<keyword evidence="11" id="KW-0078">Bacteriocin</keyword>
<sequence length="985" mass="104851">MPFPLLGKKTGNTDTQTANAIIDKLVFDEAAFDSDTKLDEHKAKLKSTYAAALGGDTDKLTEFKRLLSQIPPVQNIDIAISIEGLHDVYERGEFEDDAYALHKNYQPSTITAKDGIVIQAISNPQTGNPSSQPASDSNILLIGGTYQAGDAGITIQSVGSTILQAGQDSIYDRETNTFKKKSWGGVKKKVTVTTTTEQIADSEAVKLNANAISVQANDNLYAYATEFNAPAGQIQLKAGEALGLYAVQEVDVKEVESKTTSSFAGIKYRKVNTKDSKQIISELPTSLIANYSQSESGGNTQLQGTRFANLQGASVTAGVGDKAVADARIILDTISTTVSVSQSRQFENLVWQSILESGYINEDAKLPSFIGVTPTLNATGGLAVQVPINKDDPDDKDHLVNVLTRLSHNPGFDYLSDIIQRDDVDFTAIRLAQEEWDYKQEGLSPAGAALLAIALSMVTAGGGVSVLSSMGVSVTAGSATAAMANAAFTSLVTQAGTTLVNNKGDVNKTLKDLGKSQTAKNMARAVLTAGATASLDKFLAQTLQVDISTTATIGDKFTRAFVQGAGHALTDSLIYGESLEESLKRHLTNQLVDAAAAGIYTHGVKPLDINNTELISNVAHKLAAGMTGCLSAKAAGNRCEAGSIGAVVGEMWGDYQVDDPNTLTQAQKDKLISQAKLIAGITAAYAGEDVNVAAGVVAEAVQNNAFAEMYPNEWDEIVNNTDGSYSLELYEAISRNKQYILIGTSFIPIVGDIQGFAEAQTAGDYVFATIGLIPGLGDVAQKAHKAKKAYDTAKSANDVKGMKSAIQEGVDVLKAEGRATKINGAQVIKKVERGEITPAGTLPSPKKASERRSSPGKAFSSTSLQELKIGESLFKGGNSAPVPKQVADKLSGRSFSNFDEFRSAFWKEMANDPAVAQNFNPQNLALMRQGNAPIAPKSQYNGNNKRYELDHNIEIRDGDTIYNLDNIIIRTPKDHADKTSKRGKK</sequence>